<evidence type="ECO:0000313" key="3">
    <source>
        <dbReference type="Proteomes" id="UP000681340"/>
    </source>
</evidence>
<dbReference type="RefSeq" id="WP_212986937.1">
    <property type="nucleotide sequence ID" value="NZ_BAABEA010000051.1"/>
</dbReference>
<dbReference type="Pfam" id="PF10069">
    <property type="entry name" value="DICT"/>
    <property type="match status" value="1"/>
</dbReference>
<sequence>MIEKRLTKSTLVTVSHAIEQAALAVAEDGPMVVIALFQRLPYFEREREVYERIAKLAAVAVVGLVATRPPELPAGPYPVLLHESEELAREWTVAVLTPRFGAVLVAHDREEIDPGAATLEAGRVFDGDWRFRRDDALHEVLRLREALADRLPASARAAIDDVVERVRHLPATPGEGRADAAVRLLAERTDRDRATIQQLRNPVERAAPGGRHQAALTDEAGVRRWSGADGVTASGTLPVALLGVRPAPVQTLPEQTGRRTLALRNEGLITVLASVLRPTDRITRLDEDSFLLIMPALPYDDAVKLAYRVGTELAAAGERNPFLPPSATVVVAVTRDRPLPLDGIRDGLTWAVGEGIPVATLRSE</sequence>
<name>A0A919S4X6_9ACTN</name>
<feature type="domain" description="DICT" evidence="1">
    <location>
        <begin position="5"/>
        <end position="108"/>
    </location>
</feature>
<accession>A0A919S4X6</accession>
<dbReference type="AlphaFoldDB" id="A0A919S4X6"/>
<reference evidence="2" key="1">
    <citation type="submission" date="2021-03" db="EMBL/GenBank/DDBJ databases">
        <title>Whole genome shotgun sequence of Actinoplanes auranticolor NBRC 12245.</title>
        <authorList>
            <person name="Komaki H."/>
            <person name="Tamura T."/>
        </authorList>
    </citation>
    <scope>NUCLEOTIDE SEQUENCE</scope>
    <source>
        <strain evidence="2">NBRC 12245</strain>
    </source>
</reference>
<dbReference type="EMBL" id="BOQL01000006">
    <property type="protein sequence ID" value="GIM64079.1"/>
    <property type="molecule type" value="Genomic_DNA"/>
</dbReference>
<dbReference type="Proteomes" id="UP000681340">
    <property type="component" value="Unassembled WGS sequence"/>
</dbReference>
<organism evidence="2 3">
    <name type="scientific">Actinoplanes auranticolor</name>
    <dbReference type="NCBI Taxonomy" id="47988"/>
    <lineage>
        <taxon>Bacteria</taxon>
        <taxon>Bacillati</taxon>
        <taxon>Actinomycetota</taxon>
        <taxon>Actinomycetes</taxon>
        <taxon>Micromonosporales</taxon>
        <taxon>Micromonosporaceae</taxon>
        <taxon>Actinoplanes</taxon>
    </lineage>
</organism>
<evidence type="ECO:0000313" key="2">
    <source>
        <dbReference type="EMBL" id="GIM64079.1"/>
    </source>
</evidence>
<comment type="caution">
    <text evidence="2">The sequence shown here is derived from an EMBL/GenBank/DDBJ whole genome shotgun (WGS) entry which is preliminary data.</text>
</comment>
<protein>
    <recommendedName>
        <fullName evidence="1">DICT domain-containing protein</fullName>
    </recommendedName>
</protein>
<dbReference type="InterPro" id="IPR019278">
    <property type="entry name" value="DICT_dom"/>
</dbReference>
<gene>
    <name evidence="2" type="ORF">Aau02nite_08190</name>
</gene>
<evidence type="ECO:0000259" key="1">
    <source>
        <dbReference type="Pfam" id="PF10069"/>
    </source>
</evidence>
<keyword evidence="3" id="KW-1185">Reference proteome</keyword>
<proteinExistence type="predicted"/>